<comment type="caution">
    <text evidence="1">The sequence shown here is derived from an EMBL/GenBank/DDBJ whole genome shotgun (WGS) entry which is preliminary data.</text>
</comment>
<sequence>MFYISLIPIYAKKRFARNAVLNGTSDWKLLRYRRLKIPEENELIDKDTIKEEIIKYTRIILRKTTDSFSWSEGYENILDNAEKFREKIDLDELKRVHLFCG</sequence>
<organism evidence="1">
    <name type="scientific">marine sediment metagenome</name>
    <dbReference type="NCBI Taxonomy" id="412755"/>
    <lineage>
        <taxon>unclassified sequences</taxon>
        <taxon>metagenomes</taxon>
        <taxon>ecological metagenomes</taxon>
    </lineage>
</organism>
<accession>A0A0F8YTY0</accession>
<reference evidence="1" key="1">
    <citation type="journal article" date="2015" name="Nature">
        <title>Complex archaea that bridge the gap between prokaryotes and eukaryotes.</title>
        <authorList>
            <person name="Spang A."/>
            <person name="Saw J.H."/>
            <person name="Jorgensen S.L."/>
            <person name="Zaremba-Niedzwiedzka K."/>
            <person name="Martijn J."/>
            <person name="Lind A.E."/>
            <person name="van Eijk R."/>
            <person name="Schleper C."/>
            <person name="Guy L."/>
            <person name="Ettema T.J."/>
        </authorList>
    </citation>
    <scope>NUCLEOTIDE SEQUENCE</scope>
</reference>
<evidence type="ECO:0000313" key="1">
    <source>
        <dbReference type="EMBL" id="KKK84887.1"/>
    </source>
</evidence>
<dbReference type="AlphaFoldDB" id="A0A0F8YTY0"/>
<dbReference type="EMBL" id="LAZR01051561">
    <property type="protein sequence ID" value="KKK84887.1"/>
    <property type="molecule type" value="Genomic_DNA"/>
</dbReference>
<name>A0A0F8YTY0_9ZZZZ</name>
<proteinExistence type="predicted"/>
<gene>
    <name evidence="1" type="ORF">LCGC14_2778830</name>
</gene>
<feature type="non-terminal residue" evidence="1">
    <location>
        <position position="101"/>
    </location>
</feature>
<protein>
    <submittedName>
        <fullName evidence="1">Uncharacterized protein</fullName>
    </submittedName>
</protein>